<organism evidence="1">
    <name type="scientific">freshwater metagenome</name>
    <dbReference type="NCBI Taxonomy" id="449393"/>
    <lineage>
        <taxon>unclassified sequences</taxon>
        <taxon>metagenomes</taxon>
        <taxon>ecological metagenomes</taxon>
    </lineage>
</organism>
<accession>A0A6J6XY44</accession>
<sequence>MFNTVLVEFARQQFALLNADSTNQDWLAFFVFLFDISNNCFKLCSFGLKNQVCLVNTHHLSIGWDRNNLQPIGIHQLGCFGLRSTGHAGEFVVHAEIILQGDSCERLVFFFDLDALFGLNRLVNTLTPTTAFKNSTCKFVDNFYFTILDDVVLIALIQHGCFEGHLQLMHQVLLHFVIQVGDAKLLFYLFDSGLGWHHDALVFFNFIIDVSLERPDDRSKLVIRLGRIGNASRNNQWSTSLVNQD</sequence>
<proteinExistence type="predicted"/>
<name>A0A6J6XY44_9ZZZZ</name>
<protein>
    <submittedName>
        <fullName evidence="1">Unannotated protein</fullName>
    </submittedName>
</protein>
<reference evidence="1" key="1">
    <citation type="submission" date="2020-05" db="EMBL/GenBank/DDBJ databases">
        <authorList>
            <person name="Chiriac C."/>
            <person name="Salcher M."/>
            <person name="Ghai R."/>
            <person name="Kavagutti S V."/>
        </authorList>
    </citation>
    <scope>NUCLEOTIDE SEQUENCE</scope>
</reference>
<gene>
    <name evidence="1" type="ORF">UFOPK2975_01237</name>
</gene>
<dbReference type="EMBL" id="CAFAAG010000124">
    <property type="protein sequence ID" value="CAB4800733.1"/>
    <property type="molecule type" value="Genomic_DNA"/>
</dbReference>
<evidence type="ECO:0000313" key="1">
    <source>
        <dbReference type="EMBL" id="CAB4800733.1"/>
    </source>
</evidence>
<dbReference type="AlphaFoldDB" id="A0A6J6XY44"/>